<evidence type="ECO:0000256" key="3">
    <source>
        <dbReference type="ARBA" id="ARBA00022679"/>
    </source>
</evidence>
<dbReference type="InterPro" id="IPR015422">
    <property type="entry name" value="PyrdxlP-dep_Trfase_small"/>
</dbReference>
<proteinExistence type="inferred from homology"/>
<comment type="cofactor">
    <cofactor evidence="1">
        <name>pyridoxal 5'-phosphate</name>
        <dbReference type="ChEBI" id="CHEBI:597326"/>
    </cofactor>
</comment>
<evidence type="ECO:0000259" key="5">
    <source>
        <dbReference type="Pfam" id="PF00155"/>
    </source>
</evidence>
<evidence type="ECO:0000313" key="7">
    <source>
        <dbReference type="Proteomes" id="UP001218188"/>
    </source>
</evidence>
<dbReference type="PANTHER" id="PTHR13693:SF77">
    <property type="entry name" value="8-AMINO-7-OXONONANOATE SYNTHASE"/>
    <property type="match status" value="1"/>
</dbReference>
<dbReference type="InterPro" id="IPR050087">
    <property type="entry name" value="AON_synthase_class-II"/>
</dbReference>
<keyword evidence="4" id="KW-0663">Pyridoxal phosphate</keyword>
<dbReference type="Proteomes" id="UP001218188">
    <property type="component" value="Unassembled WGS sequence"/>
</dbReference>
<name>A0AAD6WRD8_9AGAR</name>
<accession>A0AAD6WRD8</accession>
<dbReference type="GO" id="GO:0030170">
    <property type="term" value="F:pyridoxal phosphate binding"/>
    <property type="evidence" value="ECO:0007669"/>
    <property type="project" value="InterPro"/>
</dbReference>
<dbReference type="Gene3D" id="3.90.1150.10">
    <property type="entry name" value="Aspartate Aminotransferase, domain 1"/>
    <property type="match status" value="1"/>
</dbReference>
<evidence type="ECO:0000256" key="2">
    <source>
        <dbReference type="ARBA" id="ARBA00010008"/>
    </source>
</evidence>
<organism evidence="6 7">
    <name type="scientific">Mycena alexandri</name>
    <dbReference type="NCBI Taxonomy" id="1745969"/>
    <lineage>
        <taxon>Eukaryota</taxon>
        <taxon>Fungi</taxon>
        <taxon>Dikarya</taxon>
        <taxon>Basidiomycota</taxon>
        <taxon>Agaricomycotina</taxon>
        <taxon>Agaricomycetes</taxon>
        <taxon>Agaricomycetidae</taxon>
        <taxon>Agaricales</taxon>
        <taxon>Marasmiineae</taxon>
        <taxon>Mycenaceae</taxon>
        <taxon>Mycena</taxon>
    </lineage>
</organism>
<dbReference type="PANTHER" id="PTHR13693">
    <property type="entry name" value="CLASS II AMINOTRANSFERASE/8-AMINO-7-OXONONANOATE SYNTHASE"/>
    <property type="match status" value="1"/>
</dbReference>
<dbReference type="InterPro" id="IPR015421">
    <property type="entry name" value="PyrdxlP-dep_Trfase_major"/>
</dbReference>
<dbReference type="Pfam" id="PF00155">
    <property type="entry name" value="Aminotran_1_2"/>
    <property type="match status" value="1"/>
</dbReference>
<dbReference type="SUPFAM" id="SSF53383">
    <property type="entry name" value="PLP-dependent transferases"/>
    <property type="match status" value="1"/>
</dbReference>
<comment type="caution">
    <text evidence="6">The sequence shown here is derived from an EMBL/GenBank/DDBJ whole genome shotgun (WGS) entry which is preliminary data.</text>
</comment>
<feature type="non-terminal residue" evidence="6">
    <location>
        <position position="1"/>
    </location>
</feature>
<dbReference type="EMBL" id="JARJCM010000211">
    <property type="protein sequence ID" value="KAJ7022357.1"/>
    <property type="molecule type" value="Genomic_DNA"/>
</dbReference>
<dbReference type="Gene3D" id="3.40.640.10">
    <property type="entry name" value="Type I PLP-dependent aspartate aminotransferase-like (Major domain)"/>
    <property type="match status" value="1"/>
</dbReference>
<evidence type="ECO:0000256" key="1">
    <source>
        <dbReference type="ARBA" id="ARBA00001933"/>
    </source>
</evidence>
<dbReference type="GO" id="GO:0009102">
    <property type="term" value="P:biotin biosynthetic process"/>
    <property type="evidence" value="ECO:0007669"/>
    <property type="project" value="TreeGrafter"/>
</dbReference>
<dbReference type="InterPro" id="IPR015424">
    <property type="entry name" value="PyrdxlP-dep_Trfase"/>
</dbReference>
<gene>
    <name evidence="6" type="ORF">C8F04DRAFT_971602</name>
</gene>
<evidence type="ECO:0000256" key="4">
    <source>
        <dbReference type="ARBA" id="ARBA00022898"/>
    </source>
</evidence>
<sequence>DLDKPHAPYSGDLFSNDYLSFTSNPELKSHLLETLSKQTNVLGSTGSRWIAGNSEWHVALEQRMMRLFSAPAALLYSSGFTANLGVLATPPQASDTIIFDQGIHTSRHAGMALSRTLPAARIQFAHNSIYSLRKCLVSVLASCPQLRPGTSTIFVVVENVYSMDGDVAPLEEIVSIINELVPSQSAHLMVDESHATGVYGAAGRGFMLFEQHYCTVIFQRYWKFDVQT</sequence>
<dbReference type="InterPro" id="IPR004839">
    <property type="entry name" value="Aminotransferase_I/II_large"/>
</dbReference>
<evidence type="ECO:0000313" key="6">
    <source>
        <dbReference type="EMBL" id="KAJ7022357.1"/>
    </source>
</evidence>
<reference evidence="6" key="1">
    <citation type="submission" date="2023-03" db="EMBL/GenBank/DDBJ databases">
        <title>Massive genome expansion in bonnet fungi (Mycena s.s.) driven by repeated elements and novel gene families across ecological guilds.</title>
        <authorList>
            <consortium name="Lawrence Berkeley National Laboratory"/>
            <person name="Harder C.B."/>
            <person name="Miyauchi S."/>
            <person name="Viragh M."/>
            <person name="Kuo A."/>
            <person name="Thoen E."/>
            <person name="Andreopoulos B."/>
            <person name="Lu D."/>
            <person name="Skrede I."/>
            <person name="Drula E."/>
            <person name="Henrissat B."/>
            <person name="Morin E."/>
            <person name="Kohler A."/>
            <person name="Barry K."/>
            <person name="LaButti K."/>
            <person name="Morin E."/>
            <person name="Salamov A."/>
            <person name="Lipzen A."/>
            <person name="Mereny Z."/>
            <person name="Hegedus B."/>
            <person name="Baldrian P."/>
            <person name="Stursova M."/>
            <person name="Weitz H."/>
            <person name="Taylor A."/>
            <person name="Grigoriev I.V."/>
            <person name="Nagy L.G."/>
            <person name="Martin F."/>
            <person name="Kauserud H."/>
        </authorList>
    </citation>
    <scope>NUCLEOTIDE SEQUENCE</scope>
    <source>
        <strain evidence="6">CBHHK200</strain>
    </source>
</reference>
<protein>
    <submittedName>
        <fullName evidence="6">Pyridoxal phosphate-dependent transferase</fullName>
    </submittedName>
</protein>
<comment type="similarity">
    <text evidence="2">Belongs to the class-II pyridoxal-phosphate-dependent aminotransferase family. BioF subfamily.</text>
</comment>
<dbReference type="GO" id="GO:0016740">
    <property type="term" value="F:transferase activity"/>
    <property type="evidence" value="ECO:0007669"/>
    <property type="project" value="UniProtKB-KW"/>
</dbReference>
<keyword evidence="3 6" id="KW-0808">Transferase</keyword>
<keyword evidence="7" id="KW-1185">Reference proteome</keyword>
<feature type="domain" description="Aminotransferase class I/classII large" evidence="5">
    <location>
        <begin position="13"/>
        <end position="202"/>
    </location>
</feature>
<dbReference type="AlphaFoldDB" id="A0AAD6WRD8"/>